<dbReference type="Proteomes" id="UP000070498">
    <property type="component" value="Unassembled WGS sequence"/>
</dbReference>
<proteinExistence type="predicted"/>
<evidence type="ECO:0000313" key="2">
    <source>
        <dbReference type="Proteomes" id="UP000070498"/>
    </source>
</evidence>
<organism evidence="1 2">
    <name type="scientific">Agrobacterium bohemicum</name>
    <dbReference type="NCBI Taxonomy" id="2052828"/>
    <lineage>
        <taxon>Bacteria</taxon>
        <taxon>Pseudomonadati</taxon>
        <taxon>Pseudomonadota</taxon>
        <taxon>Alphaproteobacteria</taxon>
        <taxon>Hyphomicrobiales</taxon>
        <taxon>Rhizobiaceae</taxon>
        <taxon>Rhizobium/Agrobacterium group</taxon>
        <taxon>Agrobacterium</taxon>
    </lineage>
</organism>
<name>A0A135P853_9HYPH</name>
<protein>
    <submittedName>
        <fullName evidence="1">Uncharacterized protein</fullName>
    </submittedName>
</protein>
<keyword evidence="2" id="KW-1185">Reference proteome</keyword>
<sequence>MKRSDGNVLMAMNHRAQYAKKLFNPATIATAIDAVAAEGHRQYRVVQEIPFDLSGTAAARALEMWLDQEKFSYTWPPRFLEQDAFRPSIATEHPELVVLW</sequence>
<dbReference type="OrthoDB" id="8081538at2"/>
<gene>
    <name evidence="1" type="ORF">ATO67_18310</name>
</gene>
<evidence type="ECO:0000313" key="1">
    <source>
        <dbReference type="EMBL" id="KXG87601.1"/>
    </source>
</evidence>
<dbReference type="RefSeq" id="WP_067652602.1">
    <property type="nucleotide sequence ID" value="NZ_KQ961034.1"/>
</dbReference>
<reference evidence="1 2" key="1">
    <citation type="submission" date="2015-11" db="EMBL/GenBank/DDBJ databases">
        <title>Draft genome sequence of Agrobacterium sp. R89-1.</title>
        <authorList>
            <person name="Zahradnik J."/>
            <person name="Kyslikova E."/>
            <person name="Palyzova A."/>
            <person name="Kyslik P."/>
        </authorList>
    </citation>
    <scope>NUCLEOTIDE SEQUENCE [LARGE SCALE GENOMIC DNA]</scope>
    <source>
        <strain evidence="1 2">R89-1</strain>
    </source>
</reference>
<dbReference type="STRING" id="2052828.ATO67_18310"/>
<dbReference type="EMBL" id="LNUW01000004">
    <property type="protein sequence ID" value="KXG87601.1"/>
    <property type="molecule type" value="Genomic_DNA"/>
</dbReference>
<accession>A0A135P853</accession>
<dbReference type="AlphaFoldDB" id="A0A135P853"/>
<comment type="caution">
    <text evidence="1">The sequence shown here is derived from an EMBL/GenBank/DDBJ whole genome shotgun (WGS) entry which is preliminary data.</text>
</comment>